<evidence type="ECO:0000313" key="3">
    <source>
        <dbReference type="EMBL" id="AIU39497.1"/>
    </source>
</evidence>
<evidence type="ECO:0000256" key="2">
    <source>
        <dbReference type="SAM" id="MobiDB-lite"/>
    </source>
</evidence>
<comment type="similarity">
    <text evidence="1">Belongs to the herpesviridae BLRF2 family.</text>
</comment>
<evidence type="ECO:0000256" key="1">
    <source>
        <dbReference type="ARBA" id="ARBA00008922"/>
    </source>
</evidence>
<feature type="region of interest" description="Disordered" evidence="2">
    <location>
        <begin position="109"/>
        <end position="135"/>
    </location>
</feature>
<accession>A0A0B4Q5E7</accession>
<proteinExistence type="inferred from homology"/>
<dbReference type="Gene3D" id="1.10.3390.10">
    <property type="entry name" value="YejL-like"/>
    <property type="match status" value="1"/>
</dbReference>
<dbReference type="SUPFAM" id="SSF160459">
    <property type="entry name" value="BLRF2-like"/>
    <property type="match status" value="1"/>
</dbReference>
<sequence>MASGGGGGSKRCPKKQPTPEELAEQVAKLKLENKALKTKLKEQLGEEDVVLTHAGKEAMVASVVSTLTRVAAKHIEDRVRKETANATTKSQFEDIIKNLSMRVPLSYADLGGRASSDSSKASKPRGRSKHRAEKQ</sequence>
<feature type="compositionally biased region" description="Basic residues" evidence="2">
    <location>
        <begin position="122"/>
        <end position="135"/>
    </location>
</feature>
<dbReference type="Pfam" id="PF05812">
    <property type="entry name" value="Herpes_BLRF2"/>
    <property type="match status" value="1"/>
</dbReference>
<evidence type="ECO:0000313" key="4">
    <source>
        <dbReference type="Proteomes" id="UP000163076"/>
    </source>
</evidence>
<dbReference type="EMBL" id="KM924294">
    <property type="protein sequence ID" value="AIU39497.1"/>
    <property type="molecule type" value="Genomic_DNA"/>
</dbReference>
<organism evidence="3 4">
    <name type="scientific">Equid gammaherpesvirus 2</name>
    <name type="common">Equine herpesvirus 2</name>
    <dbReference type="NCBI Taxonomy" id="12657"/>
    <lineage>
        <taxon>Viruses</taxon>
        <taxon>Duplodnaviria</taxon>
        <taxon>Heunggongvirae</taxon>
        <taxon>Peploviricota</taxon>
        <taxon>Herviviricetes</taxon>
        <taxon>Herpesvirales</taxon>
        <taxon>Orthoherpesviridae</taxon>
        <taxon>Gammaherpesvirinae</taxon>
        <taxon>Percavirus</taxon>
        <taxon>Percavirus equidgamma2</taxon>
    </lineage>
</organism>
<feature type="region of interest" description="Disordered" evidence="2">
    <location>
        <begin position="1"/>
        <end position="22"/>
    </location>
</feature>
<name>A0A0B4Q5E7_9GAMA</name>
<dbReference type="InterPro" id="IPR008642">
    <property type="entry name" value="Herpes_BLRF2"/>
</dbReference>
<gene>
    <name evidence="3" type="primary">ORF52</name>
</gene>
<protein>
    <submittedName>
        <fullName evidence="3">Virion protein G52</fullName>
    </submittedName>
</protein>
<dbReference type="Proteomes" id="UP000163076">
    <property type="component" value="Segment"/>
</dbReference>
<reference evidence="3 4" key="1">
    <citation type="journal article" date="2015" name="Genome Announc.">
        <title>Genome sequences of equid herpesviruses 2 and 5.</title>
        <authorList>
            <person name="Wilkie G.S."/>
            <person name="Kerr K."/>
            <person name="Stewart J.P."/>
            <person name="Studdert M.J."/>
            <person name="Davison A.J."/>
        </authorList>
    </citation>
    <scope>NUCLEOTIDE SEQUENCE [LARGE SCALE GENOMIC DNA]</scope>
    <source>
        <strain evidence="3">G9/92</strain>
    </source>
</reference>